<comment type="caution">
    <text evidence="2">The sequence shown here is derived from an EMBL/GenBank/DDBJ whole genome shotgun (WGS) entry which is preliminary data.</text>
</comment>
<feature type="compositionally biased region" description="Basic residues" evidence="1">
    <location>
        <begin position="211"/>
        <end position="224"/>
    </location>
</feature>
<proteinExistence type="predicted"/>
<name>A0A5B0PS41_PUCGR</name>
<protein>
    <submittedName>
        <fullName evidence="2">Uncharacterized protein</fullName>
    </submittedName>
</protein>
<sequence>MPDGARPTERALTLPHIPNATSSNCPTSRSDIVSQGLRTLELCVDNLTQEFLPVAETEKFCVQKPSRVKQVDVPSLLPTNQIRRSSKEVSLFLPWFNWQTRLMRRGRHSLQKEWVWILKKHHARVFVNGEREETFLFAQGVVLMLLEFRNSLAGPNPEQARYSLSLTNTIIDALIDNLTVATDQNHLQAASQFTHRVFQKLFQTCKNHIRPQRRHSDHAKRTLGRKASSSCTIIRAS</sequence>
<feature type="region of interest" description="Disordered" evidence="1">
    <location>
        <begin position="211"/>
        <end position="237"/>
    </location>
</feature>
<organism evidence="2 3">
    <name type="scientific">Puccinia graminis f. sp. tritici</name>
    <dbReference type="NCBI Taxonomy" id="56615"/>
    <lineage>
        <taxon>Eukaryota</taxon>
        <taxon>Fungi</taxon>
        <taxon>Dikarya</taxon>
        <taxon>Basidiomycota</taxon>
        <taxon>Pucciniomycotina</taxon>
        <taxon>Pucciniomycetes</taxon>
        <taxon>Pucciniales</taxon>
        <taxon>Pucciniaceae</taxon>
        <taxon>Puccinia</taxon>
    </lineage>
</organism>
<dbReference type="EMBL" id="VDEP01000318">
    <property type="protein sequence ID" value="KAA1103736.1"/>
    <property type="molecule type" value="Genomic_DNA"/>
</dbReference>
<evidence type="ECO:0000256" key="1">
    <source>
        <dbReference type="SAM" id="MobiDB-lite"/>
    </source>
</evidence>
<dbReference type="AlphaFoldDB" id="A0A5B0PS41"/>
<dbReference type="Pfam" id="PF20175">
    <property type="entry name" value="Tra1_central"/>
    <property type="match status" value="1"/>
</dbReference>
<evidence type="ECO:0000313" key="3">
    <source>
        <dbReference type="Proteomes" id="UP000325313"/>
    </source>
</evidence>
<feature type="region of interest" description="Disordered" evidence="1">
    <location>
        <begin position="1"/>
        <end position="28"/>
    </location>
</feature>
<feature type="compositionally biased region" description="Polar residues" evidence="1">
    <location>
        <begin position="19"/>
        <end position="28"/>
    </location>
</feature>
<accession>A0A5B0PS41</accession>
<reference evidence="2 3" key="1">
    <citation type="submission" date="2019-05" db="EMBL/GenBank/DDBJ databases">
        <title>Emergence of the Ug99 lineage of the wheat stem rust pathogen through somatic hybridization.</title>
        <authorList>
            <person name="Li F."/>
            <person name="Upadhyaya N.M."/>
            <person name="Sperschneider J."/>
            <person name="Matny O."/>
            <person name="Nguyen-Phuc H."/>
            <person name="Mago R."/>
            <person name="Raley C."/>
            <person name="Miller M.E."/>
            <person name="Silverstein K.A.T."/>
            <person name="Henningsen E."/>
            <person name="Hirsch C.D."/>
            <person name="Visser B."/>
            <person name="Pretorius Z.A."/>
            <person name="Steffenson B.J."/>
            <person name="Schwessinger B."/>
            <person name="Dodds P.N."/>
            <person name="Figueroa M."/>
        </authorList>
    </citation>
    <scope>NUCLEOTIDE SEQUENCE [LARGE SCALE GENOMIC DNA]</scope>
    <source>
        <strain evidence="2 3">Ug99</strain>
    </source>
</reference>
<feature type="compositionally biased region" description="Polar residues" evidence="1">
    <location>
        <begin position="227"/>
        <end position="237"/>
    </location>
</feature>
<evidence type="ECO:0000313" key="2">
    <source>
        <dbReference type="EMBL" id="KAA1103736.1"/>
    </source>
</evidence>
<gene>
    <name evidence="2" type="ORF">PGTUg99_009822</name>
</gene>
<dbReference type="Proteomes" id="UP000325313">
    <property type="component" value="Unassembled WGS sequence"/>
</dbReference>
<dbReference type="InterPro" id="IPR046807">
    <property type="entry name" value="Tra1_central"/>
</dbReference>